<evidence type="ECO:0008006" key="3">
    <source>
        <dbReference type="Google" id="ProtNLM"/>
    </source>
</evidence>
<accession>A0A7R7ENB2</accession>
<name>A0A7R7ENB2_9FIRM</name>
<evidence type="ECO:0000313" key="1">
    <source>
        <dbReference type="EMBL" id="BCN31715.1"/>
    </source>
</evidence>
<organism evidence="1 2">
    <name type="scientific">Anaeromicropila herbilytica</name>
    <dbReference type="NCBI Taxonomy" id="2785025"/>
    <lineage>
        <taxon>Bacteria</taxon>
        <taxon>Bacillati</taxon>
        <taxon>Bacillota</taxon>
        <taxon>Clostridia</taxon>
        <taxon>Lachnospirales</taxon>
        <taxon>Lachnospiraceae</taxon>
        <taxon>Anaeromicropila</taxon>
    </lineage>
</organism>
<dbReference type="RefSeq" id="WP_271712817.1">
    <property type="nucleotide sequence ID" value="NZ_AP024169.1"/>
</dbReference>
<dbReference type="InterPro" id="IPR009711">
    <property type="entry name" value="UPF0473"/>
</dbReference>
<dbReference type="Pfam" id="PF06949">
    <property type="entry name" value="DUF1292"/>
    <property type="match status" value="1"/>
</dbReference>
<sequence length="87" mass="10263">MEQEKLIFTTEDNEEIEFYVLEQTKLNGINYILVTDRDDDEAEALILKDISQEEDEDAIYDIVEDDNELKLIAKIFEETLDDIDIEM</sequence>
<proteinExistence type="predicted"/>
<gene>
    <name evidence="1" type="ORF">bsdtb5_30100</name>
</gene>
<dbReference type="KEGG" id="ahb:bsdtb5_30100"/>
<protein>
    <recommendedName>
        <fullName evidence="3">DUF1292 domain-containing protein</fullName>
    </recommendedName>
</protein>
<evidence type="ECO:0000313" key="2">
    <source>
        <dbReference type="Proteomes" id="UP000595897"/>
    </source>
</evidence>
<keyword evidence="2" id="KW-1185">Reference proteome</keyword>
<dbReference type="EMBL" id="AP024169">
    <property type="protein sequence ID" value="BCN31715.1"/>
    <property type="molecule type" value="Genomic_DNA"/>
</dbReference>
<reference evidence="1 2" key="1">
    <citation type="submission" date="2020-11" db="EMBL/GenBank/DDBJ databases">
        <title>Draft genome sequencing of a Lachnospiraceae strain isolated from anoxic soil subjected to BSD treatment.</title>
        <authorList>
            <person name="Uek A."/>
            <person name="Tonouchi A."/>
        </authorList>
    </citation>
    <scope>NUCLEOTIDE SEQUENCE [LARGE SCALE GENOMIC DNA]</scope>
    <source>
        <strain evidence="1 2">TB5</strain>
    </source>
</reference>
<dbReference type="Proteomes" id="UP000595897">
    <property type="component" value="Chromosome"/>
</dbReference>
<dbReference type="AlphaFoldDB" id="A0A7R7ENB2"/>